<dbReference type="InterPro" id="IPR013715">
    <property type="entry name" value="DUF1746"/>
</dbReference>
<proteinExistence type="predicted"/>
<reference evidence="3 4" key="1">
    <citation type="submission" date="2018-06" db="EMBL/GenBank/DDBJ databases">
        <title>A transcriptomic atlas of mushroom development highlights an independent origin of complex multicellularity.</title>
        <authorList>
            <consortium name="DOE Joint Genome Institute"/>
            <person name="Krizsan K."/>
            <person name="Almasi E."/>
            <person name="Merenyi Z."/>
            <person name="Sahu N."/>
            <person name="Viragh M."/>
            <person name="Koszo T."/>
            <person name="Mondo S."/>
            <person name="Kiss B."/>
            <person name="Balint B."/>
            <person name="Kues U."/>
            <person name="Barry K."/>
            <person name="Hegedus J.C."/>
            <person name="Henrissat B."/>
            <person name="Johnson J."/>
            <person name="Lipzen A."/>
            <person name="Ohm R."/>
            <person name="Nagy I."/>
            <person name="Pangilinan J."/>
            <person name="Yan J."/>
            <person name="Xiong Y."/>
            <person name="Grigoriev I.V."/>
            <person name="Hibbett D.S."/>
            <person name="Nagy L.G."/>
        </authorList>
    </citation>
    <scope>NUCLEOTIDE SEQUENCE [LARGE SCALE GENOMIC DNA]</scope>
    <source>
        <strain evidence="3 4">SZMC22713</strain>
    </source>
</reference>
<feature type="compositionally biased region" description="Low complexity" evidence="1">
    <location>
        <begin position="278"/>
        <end position="287"/>
    </location>
</feature>
<feature type="domain" description="DUF1746" evidence="2">
    <location>
        <begin position="15"/>
        <end position="121"/>
    </location>
</feature>
<feature type="compositionally biased region" description="Polar residues" evidence="1">
    <location>
        <begin position="158"/>
        <end position="182"/>
    </location>
</feature>
<dbReference type="PANTHER" id="PTHR39405:SF1">
    <property type="entry name" value="DSC E3 UBIQUITIN LIGASE COMPLEX SUBUNIT 4"/>
    <property type="match status" value="1"/>
</dbReference>
<evidence type="ECO:0000259" key="2">
    <source>
        <dbReference type="Pfam" id="PF08508"/>
    </source>
</evidence>
<protein>
    <recommendedName>
        <fullName evidence="2">DUF1746 domain-containing protein</fullName>
    </recommendedName>
</protein>
<dbReference type="OrthoDB" id="5428737at2759"/>
<dbReference type="Proteomes" id="UP000294933">
    <property type="component" value="Unassembled WGS sequence"/>
</dbReference>
<gene>
    <name evidence="3" type="ORF">BD410DRAFT_745707</name>
</gene>
<feature type="region of interest" description="Disordered" evidence="1">
    <location>
        <begin position="264"/>
        <end position="299"/>
    </location>
</feature>
<evidence type="ECO:0000313" key="3">
    <source>
        <dbReference type="EMBL" id="TDL24315.1"/>
    </source>
</evidence>
<keyword evidence="4" id="KW-1185">Reference proteome</keyword>
<dbReference type="EMBL" id="ML170167">
    <property type="protein sequence ID" value="TDL24315.1"/>
    <property type="molecule type" value="Genomic_DNA"/>
</dbReference>
<dbReference type="PANTHER" id="PTHR39405">
    <property type="entry name" value="DSC E3 UBIQUITIN LIGASE COMPLEX SUBUNIT 4"/>
    <property type="match status" value="1"/>
</dbReference>
<dbReference type="VEuPathDB" id="FungiDB:BD410DRAFT_745707"/>
<dbReference type="GO" id="GO:0044695">
    <property type="term" value="C:Dsc E3 ubiquitin ligase complex"/>
    <property type="evidence" value="ECO:0007669"/>
    <property type="project" value="InterPro"/>
</dbReference>
<feature type="region of interest" description="Disordered" evidence="1">
    <location>
        <begin position="158"/>
        <end position="188"/>
    </location>
</feature>
<dbReference type="GO" id="GO:0032933">
    <property type="term" value="P:SREBP signaling pathway"/>
    <property type="evidence" value="ECO:0007669"/>
    <property type="project" value="InterPro"/>
</dbReference>
<name>A0A4Y7QA35_9AGAM</name>
<evidence type="ECO:0000256" key="1">
    <source>
        <dbReference type="SAM" id="MobiDB-lite"/>
    </source>
</evidence>
<dbReference type="InterPro" id="IPR038967">
    <property type="entry name" value="Dsc4-like"/>
</dbReference>
<accession>A0A4Y7QA35</accession>
<dbReference type="GO" id="GO:0005783">
    <property type="term" value="C:endoplasmic reticulum"/>
    <property type="evidence" value="ECO:0007669"/>
    <property type="project" value="TreeGrafter"/>
</dbReference>
<organism evidence="3 4">
    <name type="scientific">Rickenella mellea</name>
    <dbReference type="NCBI Taxonomy" id="50990"/>
    <lineage>
        <taxon>Eukaryota</taxon>
        <taxon>Fungi</taxon>
        <taxon>Dikarya</taxon>
        <taxon>Basidiomycota</taxon>
        <taxon>Agaricomycotina</taxon>
        <taxon>Agaricomycetes</taxon>
        <taxon>Hymenochaetales</taxon>
        <taxon>Rickenellaceae</taxon>
        <taxon>Rickenella</taxon>
    </lineage>
</organism>
<sequence>MPIPHHAQRKHIISSLDHLLYQLHTLSFLLAPSMWIYACRCATQFHCSKVRDLDVGRSLRFWFAAVLLCNAGAVWSHALDSPAAGAAAGRGLVLDFVGMSHTPSRWSLLLLDVTITSLQAILTTLAYETSLTIAMPDDVPDPLLPKLAELHTTNSTANITYDNINTDGTTQPSSPNSPSAQKNPLLYAHPPNVGSEMARGSPLIVDLRARHIFHRLTHAVPEPPPRVGATANGRPDQFGLPLPNTTSARLARTLRLLSQLQERREADAENLRRESRRGSAAASAGRGRIPGGMEAVDGV</sequence>
<dbReference type="AlphaFoldDB" id="A0A4Y7QA35"/>
<feature type="compositionally biased region" description="Basic and acidic residues" evidence="1">
    <location>
        <begin position="264"/>
        <end position="277"/>
    </location>
</feature>
<evidence type="ECO:0000313" key="4">
    <source>
        <dbReference type="Proteomes" id="UP000294933"/>
    </source>
</evidence>
<dbReference type="Pfam" id="PF08508">
    <property type="entry name" value="DUF1746"/>
    <property type="match status" value="1"/>
</dbReference>